<name>A0AAD4Q3Y2_9EURO</name>
<keyword evidence="2" id="KW-1185">Reference proteome</keyword>
<dbReference type="Proteomes" id="UP001201262">
    <property type="component" value="Unassembled WGS sequence"/>
</dbReference>
<dbReference type="AlphaFoldDB" id="A0AAD4Q3Y2"/>
<accession>A0AAD4Q3Y2</accession>
<gene>
    <name evidence="1" type="ORF">BGW36DRAFT_112842</name>
</gene>
<proteinExistence type="predicted"/>
<protein>
    <submittedName>
        <fullName evidence="1">Uncharacterized protein</fullName>
    </submittedName>
</protein>
<evidence type="ECO:0000313" key="2">
    <source>
        <dbReference type="Proteomes" id="UP001201262"/>
    </source>
</evidence>
<evidence type="ECO:0000313" key="1">
    <source>
        <dbReference type="EMBL" id="KAH8702186.1"/>
    </source>
</evidence>
<dbReference type="RefSeq" id="XP_046075562.1">
    <property type="nucleotide sequence ID" value="XM_046209243.1"/>
</dbReference>
<sequence>MMEGRSAADQAERGIGWPAHLQCQHIGEHSGQCHSLARHRSLTGLTTWQRIDVRPLTGWCIYSGASHPASPAWQPHHGGLGGLGGLGGFTKDSVFVVVNLNTEESISAGMLYLVTVAARRFLYVSSVHCPATAGPAALSQVHRSLTFELSWRMYTVRSVAVFCLCKPRNKQTGRCKLRL</sequence>
<comment type="caution">
    <text evidence="1">The sequence shown here is derived from an EMBL/GenBank/DDBJ whole genome shotgun (WGS) entry which is preliminary data.</text>
</comment>
<dbReference type="EMBL" id="JAJTJA010000003">
    <property type="protein sequence ID" value="KAH8702186.1"/>
    <property type="molecule type" value="Genomic_DNA"/>
</dbReference>
<reference evidence="1" key="1">
    <citation type="submission" date="2021-12" db="EMBL/GenBank/DDBJ databases">
        <title>Convergent genome expansion in fungi linked to evolution of root-endophyte symbiosis.</title>
        <authorList>
            <consortium name="DOE Joint Genome Institute"/>
            <person name="Ke Y.-H."/>
            <person name="Bonito G."/>
            <person name="Liao H.-L."/>
            <person name="Looney B."/>
            <person name="Rojas-Flechas A."/>
            <person name="Nash J."/>
            <person name="Hameed K."/>
            <person name="Schadt C."/>
            <person name="Martin F."/>
            <person name="Crous P.W."/>
            <person name="Miettinen O."/>
            <person name="Magnuson J.K."/>
            <person name="Labbe J."/>
            <person name="Jacobson D."/>
            <person name="Doktycz M.J."/>
            <person name="Veneault-Fourrey C."/>
            <person name="Kuo A."/>
            <person name="Mondo S."/>
            <person name="Calhoun S."/>
            <person name="Riley R."/>
            <person name="Ohm R."/>
            <person name="LaButti K."/>
            <person name="Andreopoulos B."/>
            <person name="Pangilinan J."/>
            <person name="Nolan M."/>
            <person name="Tritt A."/>
            <person name="Clum A."/>
            <person name="Lipzen A."/>
            <person name="Daum C."/>
            <person name="Barry K."/>
            <person name="Grigoriev I.V."/>
            <person name="Vilgalys R."/>
        </authorList>
    </citation>
    <scope>NUCLEOTIDE SEQUENCE</scope>
    <source>
        <strain evidence="1">PMI_201</strain>
    </source>
</reference>
<organism evidence="1 2">
    <name type="scientific">Talaromyces proteolyticus</name>
    <dbReference type="NCBI Taxonomy" id="1131652"/>
    <lineage>
        <taxon>Eukaryota</taxon>
        <taxon>Fungi</taxon>
        <taxon>Dikarya</taxon>
        <taxon>Ascomycota</taxon>
        <taxon>Pezizomycotina</taxon>
        <taxon>Eurotiomycetes</taxon>
        <taxon>Eurotiomycetidae</taxon>
        <taxon>Eurotiales</taxon>
        <taxon>Trichocomaceae</taxon>
        <taxon>Talaromyces</taxon>
        <taxon>Talaromyces sect. Bacilispori</taxon>
    </lineage>
</organism>
<dbReference type="GeneID" id="70239530"/>